<dbReference type="AlphaFoldDB" id="A0A2I0WDC3"/>
<keyword evidence="2" id="KW-1185">Reference proteome</keyword>
<organism evidence="1 2">
    <name type="scientific">Dendrobium catenatum</name>
    <dbReference type="NCBI Taxonomy" id="906689"/>
    <lineage>
        <taxon>Eukaryota</taxon>
        <taxon>Viridiplantae</taxon>
        <taxon>Streptophyta</taxon>
        <taxon>Embryophyta</taxon>
        <taxon>Tracheophyta</taxon>
        <taxon>Spermatophyta</taxon>
        <taxon>Magnoliopsida</taxon>
        <taxon>Liliopsida</taxon>
        <taxon>Asparagales</taxon>
        <taxon>Orchidaceae</taxon>
        <taxon>Epidendroideae</taxon>
        <taxon>Malaxideae</taxon>
        <taxon>Dendrobiinae</taxon>
        <taxon>Dendrobium</taxon>
    </lineage>
</organism>
<evidence type="ECO:0000313" key="2">
    <source>
        <dbReference type="Proteomes" id="UP000233837"/>
    </source>
</evidence>
<accession>A0A2I0WDC3</accession>
<reference evidence="1 2" key="2">
    <citation type="journal article" date="2017" name="Nature">
        <title>The Apostasia genome and the evolution of orchids.</title>
        <authorList>
            <person name="Zhang G.Q."/>
            <person name="Liu K.W."/>
            <person name="Li Z."/>
            <person name="Lohaus R."/>
            <person name="Hsiao Y.Y."/>
            <person name="Niu S.C."/>
            <person name="Wang J.Y."/>
            <person name="Lin Y.C."/>
            <person name="Xu Q."/>
            <person name="Chen L.J."/>
            <person name="Yoshida K."/>
            <person name="Fujiwara S."/>
            <person name="Wang Z.W."/>
            <person name="Zhang Y.Q."/>
            <person name="Mitsuda N."/>
            <person name="Wang M."/>
            <person name="Liu G.H."/>
            <person name="Pecoraro L."/>
            <person name="Huang H.X."/>
            <person name="Xiao X.J."/>
            <person name="Lin M."/>
            <person name="Wu X.Y."/>
            <person name="Wu W.L."/>
            <person name="Chen Y.Y."/>
            <person name="Chang S.B."/>
            <person name="Sakamoto S."/>
            <person name="Ohme-Takagi M."/>
            <person name="Yagi M."/>
            <person name="Zeng S.J."/>
            <person name="Shen C.Y."/>
            <person name="Yeh C.M."/>
            <person name="Luo Y.B."/>
            <person name="Tsai W.C."/>
            <person name="Van de Peer Y."/>
            <person name="Liu Z.J."/>
        </authorList>
    </citation>
    <scope>NUCLEOTIDE SEQUENCE [LARGE SCALE GENOMIC DNA]</scope>
    <source>
        <tissue evidence="1">The whole plant</tissue>
    </source>
</reference>
<name>A0A2I0WDC3_9ASPA</name>
<evidence type="ECO:0000313" key="1">
    <source>
        <dbReference type="EMBL" id="PKU73653.1"/>
    </source>
</evidence>
<reference evidence="1 2" key="1">
    <citation type="journal article" date="2016" name="Sci. Rep.">
        <title>The Dendrobium catenatum Lindl. genome sequence provides insights into polysaccharide synthase, floral development and adaptive evolution.</title>
        <authorList>
            <person name="Zhang G.Q."/>
            <person name="Xu Q."/>
            <person name="Bian C."/>
            <person name="Tsai W.C."/>
            <person name="Yeh C.M."/>
            <person name="Liu K.W."/>
            <person name="Yoshida K."/>
            <person name="Zhang L.S."/>
            <person name="Chang S.B."/>
            <person name="Chen F."/>
            <person name="Shi Y."/>
            <person name="Su Y.Y."/>
            <person name="Zhang Y.Q."/>
            <person name="Chen L.J."/>
            <person name="Yin Y."/>
            <person name="Lin M."/>
            <person name="Huang H."/>
            <person name="Deng H."/>
            <person name="Wang Z.W."/>
            <person name="Zhu S.L."/>
            <person name="Zhao X."/>
            <person name="Deng C."/>
            <person name="Niu S.C."/>
            <person name="Huang J."/>
            <person name="Wang M."/>
            <person name="Liu G.H."/>
            <person name="Yang H.J."/>
            <person name="Xiao X.J."/>
            <person name="Hsiao Y.Y."/>
            <person name="Wu W.L."/>
            <person name="Chen Y.Y."/>
            <person name="Mitsuda N."/>
            <person name="Ohme-Takagi M."/>
            <person name="Luo Y.B."/>
            <person name="Van de Peer Y."/>
            <person name="Liu Z.J."/>
        </authorList>
    </citation>
    <scope>NUCLEOTIDE SEQUENCE [LARGE SCALE GENOMIC DNA]</scope>
    <source>
        <tissue evidence="1">The whole plant</tissue>
    </source>
</reference>
<sequence>MHQILITNPYLLFVQMDLQNTSVTVQLGRGASIQLANAIINTGATIQFGGLQFSATTARSVIVHVYIMNSEAPARRPHSTETTVRRMYFPAFELLLPKILPSLEDSIF</sequence>
<dbReference type="Proteomes" id="UP000233837">
    <property type="component" value="Unassembled WGS sequence"/>
</dbReference>
<gene>
    <name evidence="1" type="ORF">MA16_Dca009960</name>
</gene>
<protein>
    <submittedName>
        <fullName evidence="1">Uncharacterized protein</fullName>
    </submittedName>
</protein>
<proteinExistence type="predicted"/>
<dbReference type="EMBL" id="KZ502732">
    <property type="protein sequence ID" value="PKU73653.1"/>
    <property type="molecule type" value="Genomic_DNA"/>
</dbReference>